<keyword evidence="5" id="KW-1185">Reference proteome</keyword>
<comment type="caution">
    <text evidence="4">The sequence shown here is derived from an EMBL/GenBank/DDBJ whole genome shotgun (WGS) entry which is preliminary data.</text>
</comment>
<organism evidence="4 5">
    <name type="scientific">Cellulomonas gelida</name>
    <dbReference type="NCBI Taxonomy" id="1712"/>
    <lineage>
        <taxon>Bacteria</taxon>
        <taxon>Bacillati</taxon>
        <taxon>Actinomycetota</taxon>
        <taxon>Actinomycetes</taxon>
        <taxon>Micrococcales</taxon>
        <taxon>Cellulomonadaceae</taxon>
        <taxon>Cellulomonas</taxon>
    </lineage>
</organism>
<dbReference type="InterPro" id="IPR014756">
    <property type="entry name" value="Ig_E-set"/>
</dbReference>
<dbReference type="EMBL" id="BJLQ01000008">
    <property type="protein sequence ID" value="GEA83832.1"/>
    <property type="molecule type" value="Genomic_DNA"/>
</dbReference>
<evidence type="ECO:0000256" key="1">
    <source>
        <dbReference type="ARBA" id="ARBA00022801"/>
    </source>
</evidence>
<keyword evidence="2 4" id="KW-0326">Glycosidase</keyword>
<dbReference type="AlphaFoldDB" id="A0A4Y3KIM4"/>
<dbReference type="GO" id="GO:0004553">
    <property type="term" value="F:hydrolase activity, hydrolyzing O-glycosyl compounds"/>
    <property type="evidence" value="ECO:0007669"/>
    <property type="project" value="InterPro"/>
</dbReference>
<dbReference type="PANTHER" id="PTHR10357:SF210">
    <property type="entry name" value="MALTODEXTRIN GLUCOSIDASE"/>
    <property type="match status" value="1"/>
</dbReference>
<proteinExistence type="predicted"/>
<dbReference type="CDD" id="cd02857">
    <property type="entry name" value="E_set_CDase_PDE_N"/>
    <property type="match status" value="1"/>
</dbReference>
<dbReference type="GO" id="GO:0005975">
    <property type="term" value="P:carbohydrate metabolic process"/>
    <property type="evidence" value="ECO:0007669"/>
    <property type="project" value="InterPro"/>
</dbReference>
<accession>A0A4Y3KIM4</accession>
<evidence type="ECO:0000313" key="5">
    <source>
        <dbReference type="Proteomes" id="UP000320461"/>
    </source>
</evidence>
<evidence type="ECO:0000313" key="4">
    <source>
        <dbReference type="EMBL" id="GEA83832.1"/>
    </source>
</evidence>
<gene>
    <name evidence="4" type="ORF">CGE01nite_10830</name>
</gene>
<dbReference type="Pfam" id="PF00128">
    <property type="entry name" value="Alpha-amylase"/>
    <property type="match status" value="1"/>
</dbReference>
<dbReference type="InterPro" id="IPR004185">
    <property type="entry name" value="Glyco_hydro_13_lg-like_dom"/>
</dbReference>
<reference evidence="4 5" key="1">
    <citation type="submission" date="2019-06" db="EMBL/GenBank/DDBJ databases">
        <title>Whole genome shotgun sequence of Cellulomonas gelida NBRC 3748.</title>
        <authorList>
            <person name="Hosoyama A."/>
            <person name="Uohara A."/>
            <person name="Ohji S."/>
            <person name="Ichikawa N."/>
        </authorList>
    </citation>
    <scope>NUCLEOTIDE SEQUENCE [LARGE SCALE GENOMIC DNA]</scope>
    <source>
        <strain evidence="4 5">NBRC 3748</strain>
    </source>
</reference>
<name>A0A4Y3KIM4_9CELL</name>
<dbReference type="Gene3D" id="3.20.20.80">
    <property type="entry name" value="Glycosidases"/>
    <property type="match status" value="1"/>
</dbReference>
<dbReference type="InterPro" id="IPR006047">
    <property type="entry name" value="GH13_cat_dom"/>
</dbReference>
<evidence type="ECO:0000259" key="3">
    <source>
        <dbReference type="SMART" id="SM00642"/>
    </source>
</evidence>
<dbReference type="SUPFAM" id="SSF51445">
    <property type="entry name" value="(Trans)glycosidases"/>
    <property type="match status" value="1"/>
</dbReference>
<sequence length="620" mass="68054">MAHGPVVLLDAPHHDGAELYVDRATPRLGDVVPVRVRVPASRGERGVHVRVVRDGEPRFVPARLERADAHERWYVADVVVHNPVTQYRFLLDEPDGYRWLDGRGLHARDVTDGSDFRLTVHAPAPRWLDDAVVYQVFPDRFARSSGHDGPPAGPLPDWALPADWSDEPIGSGPGVAQQLFGGDLPGIESRLDHLQRLGVDTLYLTPVFPARSNHRYDATSFAHVDPLLGGDAALASLSGALHARGMRVVGDLTTNHTGAGHEWFTRARADRTSPEAAFYYWTDEHPGYVGWLEHASLPKLNYSAAGLAERMITGEGSVTARWLRPPFDLDGWRIDVANMTGRYRDDDHTHAVARALRATMSDLNPDAVLVSEHFHDAADDLDVGGWHVNMNYSAFTRPLWTWLVAPGSTLPFMGMPVSVPRAGGAAMVATMRDFDSTVPWSVTRHQWNLLGSHDTARIRTVTGSRERVEVAAGFLLTYPGTPVIWAGDEGGLTGTNGEHGRVPMPWARIDGEPGASGAAWDAATFDVYRSLIALRRSCRALREGGLRWAFVDRDAVGYLRETHDERVLVVLARDAWDGVRLPLPAHDAENLYGGARLDVTAEAVVVPAAHGPSVQVWRLG</sequence>
<feature type="domain" description="Glycosyl hydrolase family 13 catalytic" evidence="3">
    <location>
        <begin position="135"/>
        <end position="535"/>
    </location>
</feature>
<dbReference type="SMART" id="SM00642">
    <property type="entry name" value="Aamy"/>
    <property type="match status" value="1"/>
</dbReference>
<dbReference type="Proteomes" id="UP000320461">
    <property type="component" value="Unassembled WGS sequence"/>
</dbReference>
<evidence type="ECO:0000256" key="2">
    <source>
        <dbReference type="ARBA" id="ARBA00023295"/>
    </source>
</evidence>
<dbReference type="SUPFAM" id="SSF81296">
    <property type="entry name" value="E set domains"/>
    <property type="match status" value="1"/>
</dbReference>
<protein>
    <submittedName>
        <fullName evidence="4">Alpha-glycosidase</fullName>
    </submittedName>
</protein>
<dbReference type="PANTHER" id="PTHR10357">
    <property type="entry name" value="ALPHA-AMYLASE FAMILY MEMBER"/>
    <property type="match status" value="1"/>
</dbReference>
<dbReference type="InterPro" id="IPR017853">
    <property type="entry name" value="GH"/>
</dbReference>
<keyword evidence="1" id="KW-0378">Hydrolase</keyword>
<dbReference type="CDD" id="cd11338">
    <property type="entry name" value="AmyAc_CMD"/>
    <property type="match status" value="1"/>
</dbReference>